<gene>
    <name evidence="1" type="ORF">GCHA_2828</name>
</gene>
<evidence type="ECO:0000313" key="1">
    <source>
        <dbReference type="EMBL" id="GAC10771.1"/>
    </source>
</evidence>
<comment type="caution">
    <text evidence="1">The sequence shown here is derived from an EMBL/GenBank/DDBJ whole genome shotgun (WGS) entry which is preliminary data.</text>
</comment>
<organism evidence="1 2">
    <name type="scientific">Paraglaciecola chathamensis S18K6</name>
    <dbReference type="NCBI Taxonomy" id="1127672"/>
    <lineage>
        <taxon>Bacteria</taxon>
        <taxon>Pseudomonadati</taxon>
        <taxon>Pseudomonadota</taxon>
        <taxon>Gammaproteobacteria</taxon>
        <taxon>Alteromonadales</taxon>
        <taxon>Alteromonadaceae</taxon>
        <taxon>Paraglaciecola</taxon>
    </lineage>
</organism>
<sequence length="45" mass="5513">MASQRLLTGHFVIWRLSLCHWISQRNPLHWLMAWDMKEYVEITIT</sequence>
<dbReference type="Proteomes" id="UP000006320">
    <property type="component" value="Unassembled WGS sequence"/>
</dbReference>
<protein>
    <submittedName>
        <fullName evidence="1">Uncharacterized protein</fullName>
    </submittedName>
</protein>
<accession>A0AAV3V0Y4</accession>
<evidence type="ECO:0000313" key="2">
    <source>
        <dbReference type="Proteomes" id="UP000006320"/>
    </source>
</evidence>
<dbReference type="AlphaFoldDB" id="A0AAV3V0Y4"/>
<name>A0AAV3V0Y4_9ALTE</name>
<reference evidence="1 2" key="1">
    <citation type="journal article" date="2017" name="Antonie Van Leeuwenhoek">
        <title>Rhizobium rhizosphaerae sp. nov., a novel species isolated from rice rhizosphere.</title>
        <authorList>
            <person name="Zhao J.J."/>
            <person name="Zhang J."/>
            <person name="Zhang R.J."/>
            <person name="Zhang C.W."/>
            <person name="Yin H.Q."/>
            <person name="Zhang X.X."/>
        </authorList>
    </citation>
    <scope>NUCLEOTIDE SEQUENCE [LARGE SCALE GENOMIC DNA]</scope>
    <source>
        <strain evidence="1 2">S18K6</strain>
    </source>
</reference>
<proteinExistence type="predicted"/>
<dbReference type="EMBL" id="BAEM01000034">
    <property type="protein sequence ID" value="GAC10771.1"/>
    <property type="molecule type" value="Genomic_DNA"/>
</dbReference>